<keyword evidence="1" id="KW-0479">Metal-binding</keyword>
<keyword evidence="1" id="KW-0862">Zinc</keyword>
<dbReference type="PROSITE" id="PS50158">
    <property type="entry name" value="ZF_CCHC"/>
    <property type="match status" value="1"/>
</dbReference>
<protein>
    <recommendedName>
        <fullName evidence="3">CCHC-type domain-containing protein</fullName>
    </recommendedName>
</protein>
<evidence type="ECO:0000313" key="5">
    <source>
        <dbReference type="Proteomes" id="UP000245383"/>
    </source>
</evidence>
<evidence type="ECO:0000259" key="3">
    <source>
        <dbReference type="PROSITE" id="PS50158"/>
    </source>
</evidence>
<keyword evidence="5" id="KW-1185">Reference proteome</keyword>
<dbReference type="InterPro" id="IPR001878">
    <property type="entry name" value="Znf_CCHC"/>
</dbReference>
<dbReference type="Proteomes" id="UP000245383">
    <property type="component" value="Unassembled WGS sequence"/>
</dbReference>
<evidence type="ECO:0000256" key="2">
    <source>
        <dbReference type="SAM" id="MobiDB-lite"/>
    </source>
</evidence>
<feature type="region of interest" description="Disordered" evidence="2">
    <location>
        <begin position="429"/>
        <end position="448"/>
    </location>
</feature>
<dbReference type="AlphaFoldDB" id="A0A2T9YHZ6"/>
<dbReference type="GO" id="GO:0003676">
    <property type="term" value="F:nucleic acid binding"/>
    <property type="evidence" value="ECO:0007669"/>
    <property type="project" value="InterPro"/>
</dbReference>
<feature type="compositionally biased region" description="Polar residues" evidence="2">
    <location>
        <begin position="429"/>
        <end position="442"/>
    </location>
</feature>
<gene>
    <name evidence="4" type="ORF">BB561_004096</name>
</gene>
<keyword evidence="1" id="KW-0863">Zinc-finger</keyword>
<sequence>MDIDNISTNNIAINIPEHKCILLDGSFVANIFLYNINDAEISINVAVTLCRLYLNNNIVCLNCGILGHRRVDCKQPNMQTSNNHNKNNRAHSNKYKNFKAINTIIIKEKIAETIDIYKVIPPDYKKYEWRGYILDNDPENPGISTAEDPAKMFASAMQAPIAEIAATVTQTRIGNLYKDQKTLDALLAKKPEAKNQQFRFFESASSIRSQLICIAATLLRRQALVESNRYVLIDLAQTNKQLMGSEQGREVIQNPILEPSLSRIDVVGIKKLKGVTASVMTTISTTDIHPNCLKRKLKQRSLNKESRFLQLPVHHTKKKQEASGPNAVINLPNNTTQKLHDVVLAQGCFSTHTGFLMGQKTRHKNICIPGQSPDSGRIQRGVHLEHATSLFQALGTWIQDQHREIGNNAISIDNAFGNGHQLTRNVTKSPIFQSQGPTQRSEQNIERRPDDIEMLSELHWEGSSNS</sequence>
<evidence type="ECO:0000313" key="4">
    <source>
        <dbReference type="EMBL" id="PVU91957.1"/>
    </source>
</evidence>
<evidence type="ECO:0000256" key="1">
    <source>
        <dbReference type="PROSITE-ProRule" id="PRU00047"/>
    </source>
</evidence>
<proteinExistence type="predicted"/>
<dbReference type="EMBL" id="MBFR01000179">
    <property type="protein sequence ID" value="PVU91957.1"/>
    <property type="molecule type" value="Genomic_DNA"/>
</dbReference>
<accession>A0A2T9YHZ6</accession>
<dbReference type="GO" id="GO:0008270">
    <property type="term" value="F:zinc ion binding"/>
    <property type="evidence" value="ECO:0007669"/>
    <property type="project" value="UniProtKB-KW"/>
</dbReference>
<comment type="caution">
    <text evidence="4">The sequence shown here is derived from an EMBL/GenBank/DDBJ whole genome shotgun (WGS) entry which is preliminary data.</text>
</comment>
<organism evidence="4 5">
    <name type="scientific">Smittium simulii</name>
    <dbReference type="NCBI Taxonomy" id="133385"/>
    <lineage>
        <taxon>Eukaryota</taxon>
        <taxon>Fungi</taxon>
        <taxon>Fungi incertae sedis</taxon>
        <taxon>Zoopagomycota</taxon>
        <taxon>Kickxellomycotina</taxon>
        <taxon>Harpellomycetes</taxon>
        <taxon>Harpellales</taxon>
        <taxon>Legeriomycetaceae</taxon>
        <taxon>Smittium</taxon>
    </lineage>
</organism>
<feature type="domain" description="CCHC-type" evidence="3">
    <location>
        <begin position="60"/>
        <end position="75"/>
    </location>
</feature>
<name>A0A2T9YHZ6_9FUNG</name>
<reference evidence="4 5" key="1">
    <citation type="journal article" date="2018" name="MBio">
        <title>Comparative Genomics Reveals the Core Gene Toolbox for the Fungus-Insect Symbiosis.</title>
        <authorList>
            <person name="Wang Y."/>
            <person name="Stata M."/>
            <person name="Wang W."/>
            <person name="Stajich J.E."/>
            <person name="White M.M."/>
            <person name="Moncalvo J.M."/>
        </authorList>
    </citation>
    <scope>NUCLEOTIDE SEQUENCE [LARGE SCALE GENOMIC DNA]</scope>
    <source>
        <strain evidence="4 5">SWE-8-4</strain>
    </source>
</reference>